<dbReference type="Proteomes" id="UP001454036">
    <property type="component" value="Unassembled WGS sequence"/>
</dbReference>
<evidence type="ECO:0000313" key="1">
    <source>
        <dbReference type="EMBL" id="GAA0159361.1"/>
    </source>
</evidence>
<comment type="caution">
    <text evidence="1">The sequence shown here is derived from an EMBL/GenBank/DDBJ whole genome shotgun (WGS) entry which is preliminary data.</text>
</comment>
<reference evidence="1 2" key="1">
    <citation type="submission" date="2024-01" db="EMBL/GenBank/DDBJ databases">
        <title>The complete chloroplast genome sequence of Lithospermum erythrorhizon: insights into the phylogenetic relationship among Boraginaceae species and the maternal lineages of purple gromwells.</title>
        <authorList>
            <person name="Okada T."/>
            <person name="Watanabe K."/>
        </authorList>
    </citation>
    <scope>NUCLEOTIDE SEQUENCE [LARGE SCALE GENOMIC DNA]</scope>
</reference>
<sequence>MEQYRQGKLAKWIRKFGKRIGSEGWALGSQSRTRWLLADWLICSCGESGFPRAIRGTDWEWLLQGPPRASNNHLRAATDKGNPSD</sequence>
<keyword evidence="2" id="KW-1185">Reference proteome</keyword>
<proteinExistence type="predicted"/>
<dbReference type="EMBL" id="BAABME010003581">
    <property type="protein sequence ID" value="GAA0159361.1"/>
    <property type="molecule type" value="Genomic_DNA"/>
</dbReference>
<accession>A0AAV3Q851</accession>
<organism evidence="1 2">
    <name type="scientific">Lithospermum erythrorhizon</name>
    <name type="common">Purple gromwell</name>
    <name type="synonym">Lithospermum officinale var. erythrorhizon</name>
    <dbReference type="NCBI Taxonomy" id="34254"/>
    <lineage>
        <taxon>Eukaryota</taxon>
        <taxon>Viridiplantae</taxon>
        <taxon>Streptophyta</taxon>
        <taxon>Embryophyta</taxon>
        <taxon>Tracheophyta</taxon>
        <taxon>Spermatophyta</taxon>
        <taxon>Magnoliopsida</taxon>
        <taxon>eudicotyledons</taxon>
        <taxon>Gunneridae</taxon>
        <taxon>Pentapetalae</taxon>
        <taxon>asterids</taxon>
        <taxon>lamiids</taxon>
        <taxon>Boraginales</taxon>
        <taxon>Boraginaceae</taxon>
        <taxon>Boraginoideae</taxon>
        <taxon>Lithospermeae</taxon>
        <taxon>Lithospermum</taxon>
    </lineage>
</organism>
<evidence type="ECO:0000313" key="2">
    <source>
        <dbReference type="Proteomes" id="UP001454036"/>
    </source>
</evidence>
<protein>
    <submittedName>
        <fullName evidence="1">Uncharacterized protein</fullName>
    </submittedName>
</protein>
<dbReference type="AlphaFoldDB" id="A0AAV3Q851"/>
<name>A0AAV3Q851_LITER</name>
<gene>
    <name evidence="1" type="ORF">LIER_16154</name>
</gene>